<name>A0A8H3C1B5_9AGAM</name>
<dbReference type="Pfam" id="PF14033">
    <property type="entry name" value="DUF4246"/>
    <property type="match status" value="1"/>
</dbReference>
<reference evidence="2" key="1">
    <citation type="submission" date="2021-01" db="EMBL/GenBank/DDBJ databases">
        <authorList>
            <person name="Kaushik A."/>
        </authorList>
    </citation>
    <scope>NUCLEOTIDE SEQUENCE</scope>
    <source>
        <strain evidence="2">AG2-2IIIB</strain>
    </source>
</reference>
<organism evidence="2 3">
    <name type="scientific">Rhizoctonia solani</name>
    <dbReference type="NCBI Taxonomy" id="456999"/>
    <lineage>
        <taxon>Eukaryota</taxon>
        <taxon>Fungi</taxon>
        <taxon>Dikarya</taxon>
        <taxon>Basidiomycota</taxon>
        <taxon>Agaricomycotina</taxon>
        <taxon>Agaricomycetes</taxon>
        <taxon>Cantharellales</taxon>
        <taxon>Ceratobasidiaceae</taxon>
        <taxon>Rhizoctonia</taxon>
    </lineage>
</organism>
<comment type="caution">
    <text evidence="2">The sequence shown here is derived from an EMBL/GenBank/DDBJ whole genome shotgun (WGS) entry which is preliminary data.</text>
</comment>
<dbReference type="EMBL" id="CAJMWT010003342">
    <property type="protein sequence ID" value="CAE6469315.1"/>
    <property type="molecule type" value="Genomic_DNA"/>
</dbReference>
<dbReference type="PANTHER" id="PTHR33119">
    <property type="entry name" value="IFI3P"/>
    <property type="match status" value="1"/>
</dbReference>
<dbReference type="InterPro" id="IPR025340">
    <property type="entry name" value="DUF4246"/>
</dbReference>
<evidence type="ECO:0000313" key="3">
    <source>
        <dbReference type="Proteomes" id="UP000663843"/>
    </source>
</evidence>
<gene>
    <name evidence="2" type="ORF">RDB_LOCUS104485</name>
</gene>
<accession>A0A8H3C1B5</accession>
<evidence type="ECO:0000313" key="2">
    <source>
        <dbReference type="EMBL" id="CAE6469315.1"/>
    </source>
</evidence>
<dbReference type="AlphaFoldDB" id="A0A8H3C1B5"/>
<feature type="domain" description="DUF4246" evidence="1">
    <location>
        <begin position="4"/>
        <end position="143"/>
    </location>
</feature>
<protein>
    <recommendedName>
        <fullName evidence="1">DUF4246 domain-containing protein</fullName>
    </recommendedName>
</protein>
<proteinExistence type="predicted"/>
<dbReference type="InterPro" id="IPR049192">
    <property type="entry name" value="DUF4246_C"/>
</dbReference>
<sequence>MYQTPENPEYDGGFWHIDGMMNEAIAVSGIYYYDEQNITESCLAFRTAVACPEVYGASDSDGCRLTWGMGDGDPYVNELGSVITCQDRCIAFPNTYQHLVSPFELKDKSKPGHRKTVTLFLVDPAIRRPSTTTVPPKQTEWRASGIRANPVLKAAFNKLSPETIDHIGWTR</sequence>
<dbReference type="PANTHER" id="PTHR33119:SF1">
    <property type="entry name" value="FE2OG DIOXYGENASE DOMAIN-CONTAINING PROTEIN"/>
    <property type="match status" value="1"/>
</dbReference>
<evidence type="ECO:0000259" key="1">
    <source>
        <dbReference type="Pfam" id="PF14033"/>
    </source>
</evidence>
<dbReference type="Proteomes" id="UP000663843">
    <property type="component" value="Unassembled WGS sequence"/>
</dbReference>